<reference evidence="2" key="1">
    <citation type="submission" date="2016-10" db="EMBL/GenBank/DDBJ databases">
        <authorList>
            <person name="Varghese N."/>
            <person name="Submissions S."/>
        </authorList>
    </citation>
    <scope>NUCLEOTIDE SEQUENCE [LARGE SCALE GENOMIC DNA]</scope>
    <source>
        <strain evidence="2">DSM 22082</strain>
    </source>
</reference>
<protein>
    <submittedName>
        <fullName evidence="2">Uncharacterized protein</fullName>
    </submittedName>
</protein>
<keyword evidence="3" id="KW-1185">Reference proteome</keyword>
<gene>
    <name evidence="2" type="ORF">SAMN04489751_1303</name>
</gene>
<evidence type="ECO:0000313" key="2">
    <source>
        <dbReference type="EMBL" id="SDS13172.1"/>
    </source>
</evidence>
<dbReference type="AlphaFoldDB" id="A0A1H1PPD9"/>
<evidence type="ECO:0000313" key="3">
    <source>
        <dbReference type="Proteomes" id="UP000199700"/>
    </source>
</evidence>
<feature type="region of interest" description="Disordered" evidence="1">
    <location>
        <begin position="44"/>
        <end position="98"/>
    </location>
</feature>
<proteinExistence type="predicted"/>
<sequence length="152" mass="16579">MSQVSHMVDPGVNSRSALYVADPFTVLRPDPARPSERRVEVGRIEHPGMPGGHGDAHSGHRLSIGLPHGHPQSGDAPLGTLPIEREADPADGIQPSTESVEVRLVEKVARGAGRVRTVEALEHPAIELGKQHLTARGQRRREEGLNPEWWTR</sequence>
<organism evidence="2 3">
    <name type="scientific">Brevibacterium sandarakinum</name>
    <dbReference type="NCBI Taxonomy" id="629680"/>
    <lineage>
        <taxon>Bacteria</taxon>
        <taxon>Bacillati</taxon>
        <taxon>Actinomycetota</taxon>
        <taxon>Actinomycetes</taxon>
        <taxon>Micrococcales</taxon>
        <taxon>Brevibacteriaceae</taxon>
        <taxon>Brevibacterium</taxon>
    </lineage>
</organism>
<dbReference type="Proteomes" id="UP000199700">
    <property type="component" value="Chromosome"/>
</dbReference>
<dbReference type="STRING" id="629680.SAMN04489751_1303"/>
<dbReference type="EMBL" id="LT629739">
    <property type="protein sequence ID" value="SDS13172.1"/>
    <property type="molecule type" value="Genomic_DNA"/>
</dbReference>
<name>A0A1H1PPD9_BRESA</name>
<accession>A0A1H1PPD9</accession>
<evidence type="ECO:0000256" key="1">
    <source>
        <dbReference type="SAM" id="MobiDB-lite"/>
    </source>
</evidence>